<reference evidence="3" key="1">
    <citation type="submission" date="2022-11" db="UniProtKB">
        <authorList>
            <consortium name="WormBaseParasite"/>
        </authorList>
    </citation>
    <scope>IDENTIFICATION</scope>
</reference>
<evidence type="ECO:0000313" key="3">
    <source>
        <dbReference type="WBParaSite" id="nRc.2.0.1.t28664-RA"/>
    </source>
</evidence>
<dbReference type="Proteomes" id="UP000887565">
    <property type="component" value="Unplaced"/>
</dbReference>
<evidence type="ECO:0000259" key="1">
    <source>
        <dbReference type="Pfam" id="PF17919"/>
    </source>
</evidence>
<dbReference type="InterPro" id="IPR041577">
    <property type="entry name" value="RT_RNaseH_2"/>
</dbReference>
<keyword evidence="2" id="KW-1185">Reference proteome</keyword>
<dbReference type="Pfam" id="PF17919">
    <property type="entry name" value="RT_RNaseH_2"/>
    <property type="match status" value="1"/>
</dbReference>
<name>A0A915JRE2_ROMCU</name>
<proteinExistence type="predicted"/>
<protein>
    <submittedName>
        <fullName evidence="3">Reverse transcriptase/retrotransposon-derived protein RNase H-like domain-containing protein</fullName>
    </submittedName>
</protein>
<dbReference type="SUPFAM" id="SSF56672">
    <property type="entry name" value="DNA/RNA polymerases"/>
    <property type="match status" value="1"/>
</dbReference>
<evidence type="ECO:0000313" key="2">
    <source>
        <dbReference type="Proteomes" id="UP000887565"/>
    </source>
</evidence>
<dbReference type="WBParaSite" id="nRc.2.0.1.t28664-RA">
    <property type="protein sequence ID" value="nRc.2.0.1.t28664-RA"/>
    <property type="gene ID" value="nRc.2.0.1.g28664"/>
</dbReference>
<accession>A0A915JRE2</accession>
<feature type="domain" description="Reverse transcriptase/retrotransposon-derived protein RNase H-like" evidence="1">
    <location>
        <begin position="2"/>
        <end position="53"/>
    </location>
</feature>
<sequence length="106" mass="11846">MEEHKAAIELIKKALLSSPFLHYQVYDGKAQFVIQTDASTTAIKAILYQDGSSPITATCSLTPNSIQYNGMQMSHYCLWIRNVPSLGIRPKSYPLHCSQAARMAQR</sequence>
<organism evidence="2 3">
    <name type="scientific">Romanomermis culicivorax</name>
    <name type="common">Nematode worm</name>
    <dbReference type="NCBI Taxonomy" id="13658"/>
    <lineage>
        <taxon>Eukaryota</taxon>
        <taxon>Metazoa</taxon>
        <taxon>Ecdysozoa</taxon>
        <taxon>Nematoda</taxon>
        <taxon>Enoplea</taxon>
        <taxon>Dorylaimia</taxon>
        <taxon>Mermithida</taxon>
        <taxon>Mermithoidea</taxon>
        <taxon>Mermithidae</taxon>
        <taxon>Romanomermis</taxon>
    </lineage>
</organism>
<dbReference type="InterPro" id="IPR043502">
    <property type="entry name" value="DNA/RNA_pol_sf"/>
</dbReference>
<dbReference type="AlphaFoldDB" id="A0A915JRE2"/>